<gene>
    <name evidence="1" type="ORF">RR42_s1405</name>
</gene>
<organism evidence="1 2">
    <name type="scientific">Cupriavidus basilensis</name>
    <dbReference type="NCBI Taxonomy" id="68895"/>
    <lineage>
        <taxon>Bacteria</taxon>
        <taxon>Pseudomonadati</taxon>
        <taxon>Pseudomonadota</taxon>
        <taxon>Betaproteobacteria</taxon>
        <taxon>Burkholderiales</taxon>
        <taxon>Burkholderiaceae</taxon>
        <taxon>Cupriavidus</taxon>
    </lineage>
</organism>
<dbReference type="KEGG" id="cbw:RR42_s1405"/>
<dbReference type="Proteomes" id="UP000031843">
    <property type="component" value="Chromosome secondary"/>
</dbReference>
<accession>A0A0C4YIX3</accession>
<proteinExistence type="predicted"/>
<evidence type="ECO:0000313" key="2">
    <source>
        <dbReference type="Proteomes" id="UP000031843"/>
    </source>
</evidence>
<keyword evidence="2" id="KW-1185">Reference proteome</keyword>
<dbReference type="EMBL" id="CP010537">
    <property type="protein sequence ID" value="AJG22993.1"/>
    <property type="molecule type" value="Genomic_DNA"/>
</dbReference>
<protein>
    <submittedName>
        <fullName evidence="1">Uncharacterized protein</fullName>
    </submittedName>
</protein>
<name>A0A0C4YIX3_9BURK</name>
<dbReference type="AlphaFoldDB" id="A0A0C4YIX3"/>
<evidence type="ECO:0000313" key="1">
    <source>
        <dbReference type="EMBL" id="AJG22993.1"/>
    </source>
</evidence>
<sequence>MGRCCQIENTLTTRVGDVWRKRSKAGDGTVASTGDANGAQVLRLQITHILGVGGGAWTSYKAITVTADLHEGIKVICNTEINR</sequence>
<reference evidence="1 2" key="1">
    <citation type="journal article" date="2015" name="Genome Announc.">
        <title>Complete Genome Sequence of Cupriavidus basilensis 4G11, Isolated from the Oak Ridge Field Research Center Site.</title>
        <authorList>
            <person name="Ray J."/>
            <person name="Waters R.J."/>
            <person name="Skerker J.M."/>
            <person name="Kuehl J.V."/>
            <person name="Price M.N."/>
            <person name="Huang J."/>
            <person name="Chakraborty R."/>
            <person name="Arkin A.P."/>
            <person name="Deutschbauer A."/>
        </authorList>
    </citation>
    <scope>NUCLEOTIDE SEQUENCE [LARGE SCALE GENOMIC DNA]</scope>
    <source>
        <strain evidence="1">4G11</strain>
    </source>
</reference>